<evidence type="ECO:0000313" key="2">
    <source>
        <dbReference type="EMBL" id="SEJ67492.1"/>
    </source>
</evidence>
<dbReference type="InterPro" id="IPR038696">
    <property type="entry name" value="IalB_sf"/>
</dbReference>
<name>A0A1H7AZB5_9RHOB</name>
<feature type="signal peptide" evidence="1">
    <location>
        <begin position="1"/>
        <end position="17"/>
    </location>
</feature>
<sequence>MRALALCLAVLAGPALSQDRQGNDTPGDWRVTHHSVFGIWNSMCDMREEAGTPVRRCYLRRVDVFSPRPEFAAQFLFVTPEREGYRVSFGIEPGTFFALDGFRIEGTEGTDWQTRRPGCLSGLSCNFTGPAAEALLEAMREGGAFRFTFRDRHGQPQDLTWPLDDFAAAWADFQGQAAQRGLLP</sequence>
<evidence type="ECO:0008006" key="4">
    <source>
        <dbReference type="Google" id="ProtNLM"/>
    </source>
</evidence>
<protein>
    <recommendedName>
        <fullName evidence="4">Invasion protein IalB, involved in pathogenesis</fullName>
    </recommendedName>
</protein>
<reference evidence="2 3" key="1">
    <citation type="submission" date="2016-10" db="EMBL/GenBank/DDBJ databases">
        <authorList>
            <person name="de Groot N.N."/>
        </authorList>
    </citation>
    <scope>NUCLEOTIDE SEQUENCE [LARGE SCALE GENOMIC DNA]</scope>
    <source>
        <strain evidence="2 3">DSM 29340</strain>
    </source>
</reference>
<dbReference type="AlphaFoldDB" id="A0A1H7AZB5"/>
<proteinExistence type="predicted"/>
<dbReference type="STRING" id="1227549.SAMN05444007_106123"/>
<organism evidence="2 3">
    <name type="scientific">Cribrihabitans marinus</name>
    <dbReference type="NCBI Taxonomy" id="1227549"/>
    <lineage>
        <taxon>Bacteria</taxon>
        <taxon>Pseudomonadati</taxon>
        <taxon>Pseudomonadota</taxon>
        <taxon>Alphaproteobacteria</taxon>
        <taxon>Rhodobacterales</taxon>
        <taxon>Paracoccaceae</taxon>
        <taxon>Cribrihabitans</taxon>
    </lineage>
</organism>
<evidence type="ECO:0000256" key="1">
    <source>
        <dbReference type="SAM" id="SignalP"/>
    </source>
</evidence>
<dbReference type="RefSeq" id="WP_092366848.1">
    <property type="nucleotide sequence ID" value="NZ_BMGV01000006.1"/>
</dbReference>
<feature type="chain" id="PRO_5011599307" description="Invasion protein IalB, involved in pathogenesis" evidence="1">
    <location>
        <begin position="18"/>
        <end position="184"/>
    </location>
</feature>
<dbReference type="EMBL" id="FNYD01000006">
    <property type="protein sequence ID" value="SEJ67492.1"/>
    <property type="molecule type" value="Genomic_DNA"/>
</dbReference>
<dbReference type="Proteomes" id="UP000199379">
    <property type="component" value="Unassembled WGS sequence"/>
</dbReference>
<keyword evidence="1" id="KW-0732">Signal</keyword>
<accession>A0A1H7AZB5</accession>
<keyword evidence="3" id="KW-1185">Reference proteome</keyword>
<dbReference type="Gene3D" id="2.60.40.1880">
    <property type="entry name" value="Invasion associated locus B (IalB) protein"/>
    <property type="match status" value="1"/>
</dbReference>
<evidence type="ECO:0000313" key="3">
    <source>
        <dbReference type="Proteomes" id="UP000199379"/>
    </source>
</evidence>
<dbReference type="OrthoDB" id="7704372at2"/>
<gene>
    <name evidence="2" type="ORF">SAMN05444007_106123</name>
</gene>